<dbReference type="EMBL" id="KQ258307">
    <property type="protein sequence ID" value="KOM26163.1"/>
    <property type="molecule type" value="Genomic_DNA"/>
</dbReference>
<organism evidence="2 3">
    <name type="scientific">Phaseolus angularis</name>
    <name type="common">Azuki bean</name>
    <name type="synonym">Vigna angularis</name>
    <dbReference type="NCBI Taxonomy" id="3914"/>
    <lineage>
        <taxon>Eukaryota</taxon>
        <taxon>Viridiplantae</taxon>
        <taxon>Streptophyta</taxon>
        <taxon>Embryophyta</taxon>
        <taxon>Tracheophyta</taxon>
        <taxon>Spermatophyta</taxon>
        <taxon>Magnoliopsida</taxon>
        <taxon>eudicotyledons</taxon>
        <taxon>Gunneridae</taxon>
        <taxon>Pentapetalae</taxon>
        <taxon>rosids</taxon>
        <taxon>fabids</taxon>
        <taxon>Fabales</taxon>
        <taxon>Fabaceae</taxon>
        <taxon>Papilionoideae</taxon>
        <taxon>50 kb inversion clade</taxon>
        <taxon>NPAAA clade</taxon>
        <taxon>indigoferoid/millettioid clade</taxon>
        <taxon>Phaseoleae</taxon>
        <taxon>Vigna</taxon>
    </lineage>
</organism>
<reference evidence="3" key="1">
    <citation type="journal article" date="2015" name="Proc. Natl. Acad. Sci. U.S.A.">
        <title>Genome sequencing of adzuki bean (Vigna angularis) provides insight into high starch and low fat accumulation and domestication.</title>
        <authorList>
            <person name="Yang K."/>
            <person name="Tian Z."/>
            <person name="Chen C."/>
            <person name="Luo L."/>
            <person name="Zhao B."/>
            <person name="Wang Z."/>
            <person name="Yu L."/>
            <person name="Li Y."/>
            <person name="Sun Y."/>
            <person name="Li W."/>
            <person name="Chen Y."/>
            <person name="Li Y."/>
            <person name="Zhang Y."/>
            <person name="Ai D."/>
            <person name="Zhao J."/>
            <person name="Shang C."/>
            <person name="Ma Y."/>
            <person name="Wu B."/>
            <person name="Wang M."/>
            <person name="Gao L."/>
            <person name="Sun D."/>
            <person name="Zhang P."/>
            <person name="Guo F."/>
            <person name="Wang W."/>
            <person name="Li Y."/>
            <person name="Wang J."/>
            <person name="Varshney R.K."/>
            <person name="Wang J."/>
            <person name="Ling H.Q."/>
            <person name="Wan P."/>
        </authorList>
    </citation>
    <scope>NUCLEOTIDE SEQUENCE</scope>
    <source>
        <strain evidence="3">cv. Jingnong 6</strain>
    </source>
</reference>
<evidence type="ECO:0000256" key="1">
    <source>
        <dbReference type="SAM" id="MobiDB-lite"/>
    </source>
</evidence>
<name>A0A0L9T6F9_PHAAN</name>
<dbReference type="Gramene" id="KOM26163">
    <property type="protein sequence ID" value="KOM26163"/>
    <property type="gene ID" value="LR48_Vigan233s003000"/>
</dbReference>
<gene>
    <name evidence="2" type="ORF">LR48_Vigan233s003000</name>
</gene>
<protein>
    <submittedName>
        <fullName evidence="2">Uncharacterized protein</fullName>
    </submittedName>
</protein>
<evidence type="ECO:0000313" key="3">
    <source>
        <dbReference type="Proteomes" id="UP000053144"/>
    </source>
</evidence>
<feature type="compositionally biased region" description="Acidic residues" evidence="1">
    <location>
        <begin position="63"/>
        <end position="91"/>
    </location>
</feature>
<accession>A0A0L9T6F9</accession>
<dbReference type="Proteomes" id="UP000053144">
    <property type="component" value="Unassembled WGS sequence"/>
</dbReference>
<evidence type="ECO:0000313" key="2">
    <source>
        <dbReference type="EMBL" id="KOM26163.1"/>
    </source>
</evidence>
<proteinExistence type="predicted"/>
<dbReference type="AlphaFoldDB" id="A0A0L9T6F9"/>
<feature type="region of interest" description="Disordered" evidence="1">
    <location>
        <begin position="46"/>
        <end position="91"/>
    </location>
</feature>
<sequence length="91" mass="10275">MTVVMLMLALHTDVPGEKELLRTLTFTFPDWQFISQEDFAAQVAWPAAPSRTDGEAGVAEASAMEEDAEDDEEEDEDEEEAEDEEDFEDCR</sequence>